<protein>
    <submittedName>
        <fullName evidence="1">Uncharacterized protein</fullName>
    </submittedName>
</protein>
<accession>A0A542XIC5</accession>
<dbReference type="EMBL" id="VFOL01000001">
    <property type="protein sequence ID" value="TQL35604.1"/>
    <property type="molecule type" value="Genomic_DNA"/>
</dbReference>
<reference evidence="1 2" key="1">
    <citation type="submission" date="2019-06" db="EMBL/GenBank/DDBJ databases">
        <title>Sequencing the genomes of 1000 actinobacteria strains.</title>
        <authorList>
            <person name="Klenk H.-P."/>
        </authorList>
    </citation>
    <scope>NUCLEOTIDE SEQUENCE [LARGE SCALE GENOMIC DNA]</scope>
    <source>
        <strain evidence="1 2">DSM 44819</strain>
    </source>
</reference>
<proteinExistence type="predicted"/>
<comment type="caution">
    <text evidence="1">The sequence shown here is derived from an EMBL/GenBank/DDBJ whole genome shotgun (WGS) entry which is preliminary data.</text>
</comment>
<sequence length="43" mass="4803">MLLCIPTEFTRPMPRLGVVLSAVGRAYDLCGGERKWGPGLRRE</sequence>
<dbReference type="Proteomes" id="UP000315983">
    <property type="component" value="Unassembled WGS sequence"/>
</dbReference>
<gene>
    <name evidence="1" type="ORF">FB564_0660</name>
</gene>
<evidence type="ECO:0000313" key="1">
    <source>
        <dbReference type="EMBL" id="TQL35604.1"/>
    </source>
</evidence>
<name>A0A542XIC5_SALAC</name>
<evidence type="ECO:0000313" key="2">
    <source>
        <dbReference type="Proteomes" id="UP000315983"/>
    </source>
</evidence>
<dbReference type="AlphaFoldDB" id="A0A542XIC5"/>
<organism evidence="1 2">
    <name type="scientific">Salinispora arenicola</name>
    <dbReference type="NCBI Taxonomy" id="168697"/>
    <lineage>
        <taxon>Bacteria</taxon>
        <taxon>Bacillati</taxon>
        <taxon>Actinomycetota</taxon>
        <taxon>Actinomycetes</taxon>
        <taxon>Micromonosporales</taxon>
        <taxon>Micromonosporaceae</taxon>
        <taxon>Salinispora</taxon>
    </lineage>
</organism>